<evidence type="ECO:0000313" key="3">
    <source>
        <dbReference type="Proteomes" id="UP001595904"/>
    </source>
</evidence>
<evidence type="ECO:0000313" key="2">
    <source>
        <dbReference type="EMBL" id="MFC4314874.1"/>
    </source>
</evidence>
<dbReference type="InterPro" id="IPR018642">
    <property type="entry name" value="DUF2066"/>
</dbReference>
<organism evidence="2 3">
    <name type="scientific">Steroidobacter flavus</name>
    <dbReference type="NCBI Taxonomy" id="1842136"/>
    <lineage>
        <taxon>Bacteria</taxon>
        <taxon>Pseudomonadati</taxon>
        <taxon>Pseudomonadota</taxon>
        <taxon>Gammaproteobacteria</taxon>
        <taxon>Steroidobacterales</taxon>
        <taxon>Steroidobacteraceae</taxon>
        <taxon>Steroidobacter</taxon>
    </lineage>
</organism>
<name>A0ABV8T842_9GAMM</name>
<keyword evidence="3" id="KW-1185">Reference proteome</keyword>
<feature type="signal peptide" evidence="1">
    <location>
        <begin position="1"/>
        <end position="28"/>
    </location>
</feature>
<dbReference type="RefSeq" id="WP_380606408.1">
    <property type="nucleotide sequence ID" value="NZ_JBHSDU010000015.1"/>
</dbReference>
<feature type="chain" id="PRO_5045573762" evidence="1">
    <location>
        <begin position="29"/>
        <end position="321"/>
    </location>
</feature>
<proteinExistence type="predicted"/>
<comment type="caution">
    <text evidence="2">The sequence shown here is derived from an EMBL/GenBank/DDBJ whole genome shotgun (WGS) entry which is preliminary data.</text>
</comment>
<sequence>MSRTKALIRWLSLCMAWALLASAMPVGAVTIGNLYETDQPVLNNAREAAFVEALKTVVVRVSGQRDAPAKLGSVLNDPRKYVQRFGFTENNVLQVGFDSVSVDKMLQDAGLPIWGRERPAILVLLNVIDPSGYSYWISGDQPNTQKDLLEKVARDRGLPLKWPAVAPQGIDEANALQEAERYGANAALLGRSQGGGVRWTVVSSEGSSQASGGMDEGVHLAADTFARVFAASGSSLGNVVVEVSGIGDLDAYASTLNYLEGMTLVRAVALEQVAGDTMRFKLAVRGDAATLRRAIALDSRLVSQDEGAAPTGERLSFRYRP</sequence>
<protein>
    <submittedName>
        <fullName evidence="2">DUF2066 domain-containing protein</fullName>
    </submittedName>
</protein>
<dbReference type="EMBL" id="JBHSDU010000015">
    <property type="protein sequence ID" value="MFC4314874.1"/>
    <property type="molecule type" value="Genomic_DNA"/>
</dbReference>
<evidence type="ECO:0000256" key="1">
    <source>
        <dbReference type="SAM" id="SignalP"/>
    </source>
</evidence>
<dbReference type="Proteomes" id="UP001595904">
    <property type="component" value="Unassembled WGS sequence"/>
</dbReference>
<gene>
    <name evidence="2" type="ORF">ACFPN2_37780</name>
</gene>
<dbReference type="Pfam" id="PF09839">
    <property type="entry name" value="DUF2066"/>
    <property type="match status" value="1"/>
</dbReference>
<keyword evidence="1" id="KW-0732">Signal</keyword>
<reference evidence="3" key="1">
    <citation type="journal article" date="2019" name="Int. J. Syst. Evol. Microbiol.">
        <title>The Global Catalogue of Microorganisms (GCM) 10K type strain sequencing project: providing services to taxonomists for standard genome sequencing and annotation.</title>
        <authorList>
            <consortium name="The Broad Institute Genomics Platform"/>
            <consortium name="The Broad Institute Genome Sequencing Center for Infectious Disease"/>
            <person name="Wu L."/>
            <person name="Ma J."/>
        </authorList>
    </citation>
    <scope>NUCLEOTIDE SEQUENCE [LARGE SCALE GENOMIC DNA]</scope>
    <source>
        <strain evidence="3">CGMCC 1.10759</strain>
    </source>
</reference>
<accession>A0ABV8T842</accession>